<feature type="compositionally biased region" description="Gly residues" evidence="1">
    <location>
        <begin position="27"/>
        <end position="39"/>
    </location>
</feature>
<organism evidence="2 3">
    <name type="scientific">Rangifer tarandus platyrhynchus</name>
    <name type="common">Svalbard reindeer</name>
    <dbReference type="NCBI Taxonomy" id="3082113"/>
    <lineage>
        <taxon>Eukaryota</taxon>
        <taxon>Metazoa</taxon>
        <taxon>Chordata</taxon>
        <taxon>Craniata</taxon>
        <taxon>Vertebrata</taxon>
        <taxon>Euteleostomi</taxon>
        <taxon>Mammalia</taxon>
        <taxon>Eutheria</taxon>
        <taxon>Laurasiatheria</taxon>
        <taxon>Artiodactyla</taxon>
        <taxon>Ruminantia</taxon>
        <taxon>Pecora</taxon>
        <taxon>Cervidae</taxon>
        <taxon>Odocoileinae</taxon>
        <taxon>Rangifer</taxon>
    </lineage>
</organism>
<name>A0ABN9A4U3_RANTA</name>
<feature type="compositionally biased region" description="Basic and acidic residues" evidence="1">
    <location>
        <begin position="49"/>
        <end position="63"/>
    </location>
</feature>
<reference evidence="2" key="1">
    <citation type="submission" date="2023-04" db="EMBL/GenBank/DDBJ databases">
        <authorList>
            <consortium name="ELIXIR-Norway"/>
        </authorList>
    </citation>
    <scope>NUCLEOTIDE SEQUENCE [LARGE SCALE GENOMIC DNA]</scope>
</reference>
<sequence length="354" mass="41906">MAGSRRSNKASATLQKRSRGTWQRGLTGCGGEEQGGTNLGMGRTKRNDKKPNNVEERKDKKPNQEPFGLKFGQSPLNKQPLMKQDKCNDKSKAQAGMNQSHSEGYQHRSERFQRQSEENRHYSERFRGQEKRSRGREEKSHGHTERSRSQSWRYHDQRERPCGQVERSCYYTERSYGQSERSHYHSERFHVHAKRSHDHSKRSNVLSKITYGQIGRFHGQSERLHDQSGRYQRYSPAETEPEFDRIFAMKRRNEYLRKQMQQRSDSRNMNRNISPENDHLAYEKFKRRERLKRREIKSLPLTTTYATTKYSQHQPKGIHLDYNFPAIGNQTKLSLHERFSKLMKKNPGPVSFED</sequence>
<feature type="compositionally biased region" description="Basic and acidic residues" evidence="1">
    <location>
        <begin position="104"/>
        <end position="160"/>
    </location>
</feature>
<evidence type="ECO:0008006" key="4">
    <source>
        <dbReference type="Google" id="ProtNLM"/>
    </source>
</evidence>
<feature type="compositionally biased region" description="Basic and acidic residues" evidence="1">
    <location>
        <begin position="83"/>
        <end position="92"/>
    </location>
</feature>
<dbReference type="InterPro" id="IPR050768">
    <property type="entry name" value="UPF0353/GerABKA_families"/>
</dbReference>
<gene>
    <name evidence="2" type="ORF">MRATA1EN1_LOCUS29926</name>
</gene>
<evidence type="ECO:0000256" key="1">
    <source>
        <dbReference type="SAM" id="MobiDB-lite"/>
    </source>
</evidence>
<feature type="region of interest" description="Disordered" evidence="1">
    <location>
        <begin position="1"/>
        <end position="160"/>
    </location>
</feature>
<dbReference type="PANTHER" id="PTHR22550">
    <property type="entry name" value="SPORE GERMINATION PROTEIN"/>
    <property type="match status" value="1"/>
</dbReference>
<protein>
    <recommendedName>
        <fullName evidence="4">Leucine zipper protein 4</fullName>
    </recommendedName>
</protein>
<dbReference type="EMBL" id="OX460343">
    <property type="protein sequence ID" value="CAI9180964.1"/>
    <property type="molecule type" value="Genomic_DNA"/>
</dbReference>
<evidence type="ECO:0000313" key="3">
    <source>
        <dbReference type="Proteomes" id="UP001176941"/>
    </source>
</evidence>
<dbReference type="Proteomes" id="UP001176941">
    <property type="component" value="Chromosome X"/>
</dbReference>
<evidence type="ECO:0000313" key="2">
    <source>
        <dbReference type="EMBL" id="CAI9180964.1"/>
    </source>
</evidence>
<proteinExistence type="predicted"/>
<accession>A0ABN9A4U3</accession>
<keyword evidence="3" id="KW-1185">Reference proteome</keyword>
<dbReference type="PANTHER" id="PTHR22550:SF5">
    <property type="entry name" value="LEUCINE ZIPPER PROTEIN 4"/>
    <property type="match status" value="1"/>
</dbReference>